<organism evidence="1 2">
    <name type="scientific">Fictibacillus iocasae</name>
    <dbReference type="NCBI Taxonomy" id="2715437"/>
    <lineage>
        <taxon>Bacteria</taxon>
        <taxon>Bacillati</taxon>
        <taxon>Bacillota</taxon>
        <taxon>Bacilli</taxon>
        <taxon>Bacillales</taxon>
        <taxon>Fictibacillaceae</taxon>
        <taxon>Fictibacillus</taxon>
    </lineage>
</organism>
<reference evidence="2" key="1">
    <citation type="journal article" date="2019" name="Int. J. Syst. Evol. Microbiol.">
        <title>The Global Catalogue of Microorganisms (GCM) 10K type strain sequencing project: providing services to taxonomists for standard genome sequencing and annotation.</title>
        <authorList>
            <consortium name="The Broad Institute Genomics Platform"/>
            <consortium name="The Broad Institute Genome Sequencing Center for Infectious Disease"/>
            <person name="Wu L."/>
            <person name="Ma J."/>
        </authorList>
    </citation>
    <scope>NUCLEOTIDE SEQUENCE [LARGE SCALE GENOMIC DNA]</scope>
    <source>
        <strain evidence="2">NBRC 106396</strain>
    </source>
</reference>
<name>A0ABW2NW80_9BACL</name>
<proteinExistence type="predicted"/>
<keyword evidence="2" id="KW-1185">Reference proteome</keyword>
<comment type="caution">
    <text evidence="1">The sequence shown here is derived from an EMBL/GenBank/DDBJ whole genome shotgun (WGS) entry which is preliminary data.</text>
</comment>
<accession>A0ABW2NW80</accession>
<gene>
    <name evidence="1" type="ORF">ACFQPF_17670</name>
</gene>
<protein>
    <recommendedName>
        <fullName evidence="3">Fe-S metabolism associated domain-containing protein</fullName>
    </recommendedName>
</protein>
<evidence type="ECO:0008006" key="3">
    <source>
        <dbReference type="Google" id="ProtNLM"/>
    </source>
</evidence>
<evidence type="ECO:0000313" key="1">
    <source>
        <dbReference type="EMBL" id="MFC7373473.1"/>
    </source>
</evidence>
<sequence length="132" mass="15286">MKFKQKEFTAELGRRIAEIENTLEDYVSVFLDRYKPLLLEKGFTLEAKLSKAEDPFTPGCQSEISVGVMDEEGELIDLHTIRIWECTRHFAGLQISFHLPGSKVTGELLDETPDEVKEELTEYVKDWMEEEE</sequence>
<dbReference type="RefSeq" id="WP_379751446.1">
    <property type="nucleotide sequence ID" value="NZ_JBHTCP010000052.1"/>
</dbReference>
<evidence type="ECO:0000313" key="2">
    <source>
        <dbReference type="Proteomes" id="UP001596549"/>
    </source>
</evidence>
<dbReference type="Proteomes" id="UP001596549">
    <property type="component" value="Unassembled WGS sequence"/>
</dbReference>
<dbReference type="EMBL" id="JBHTCP010000052">
    <property type="protein sequence ID" value="MFC7373473.1"/>
    <property type="molecule type" value="Genomic_DNA"/>
</dbReference>